<reference evidence="1 2" key="1">
    <citation type="journal article" date="2012" name="J. Bacteriol.">
        <title>Genome sequence of Rhizobium grahamii CCGE502, a broad-host-range symbiont with low nodulation competitiveness in Phaseolus vulgaris.</title>
        <authorList>
            <person name="Althabegoiti M.J."/>
            <person name="Lozano L."/>
            <person name="Torres-Tejerizo G."/>
            <person name="Ormeno-Orrillo E."/>
            <person name="Rogel M.A."/>
            <person name="Gonzalez V."/>
            <person name="Martinez-Romero E."/>
        </authorList>
    </citation>
    <scope>NUCLEOTIDE SEQUENCE [LARGE SCALE GENOMIC DNA]</scope>
    <source>
        <strain evidence="1 2">CCGE 502</strain>
    </source>
</reference>
<proteinExistence type="predicted"/>
<dbReference type="AlphaFoldDB" id="S3HBX1"/>
<dbReference type="RefSeq" id="WP_016556507.1">
    <property type="nucleotide sequence ID" value="NZ_AEYE02000029.1"/>
</dbReference>
<dbReference type="Proteomes" id="UP000014411">
    <property type="component" value="Unassembled WGS sequence"/>
</dbReference>
<keyword evidence="2" id="KW-1185">Reference proteome</keyword>
<name>S3HBX1_9HYPH</name>
<comment type="caution">
    <text evidence="1">The sequence shown here is derived from an EMBL/GenBank/DDBJ whole genome shotgun (WGS) entry which is preliminary data.</text>
</comment>
<dbReference type="STRING" id="990285.RGCCGE502_22785"/>
<gene>
    <name evidence="1" type="ORF">RGCCGE502_22785</name>
</gene>
<protein>
    <submittedName>
        <fullName evidence="1">Uncharacterized protein</fullName>
    </submittedName>
</protein>
<dbReference type="EMBL" id="AEYE02000029">
    <property type="protein sequence ID" value="EPE95725.1"/>
    <property type="molecule type" value="Genomic_DNA"/>
</dbReference>
<sequence>MGIRCKMTLENVYANAWGGSKAIFRCTYDKAIAEDLSFSKATPSGFAEYNIDNPAAAEQLVIGKQYYVDFSPVE</sequence>
<organism evidence="1 2">
    <name type="scientific">Rhizobium grahamii CCGE 502</name>
    <dbReference type="NCBI Taxonomy" id="990285"/>
    <lineage>
        <taxon>Bacteria</taxon>
        <taxon>Pseudomonadati</taxon>
        <taxon>Pseudomonadota</taxon>
        <taxon>Alphaproteobacteria</taxon>
        <taxon>Hyphomicrobiales</taxon>
        <taxon>Rhizobiaceae</taxon>
        <taxon>Rhizobium/Agrobacterium group</taxon>
        <taxon>Rhizobium</taxon>
    </lineage>
</organism>
<evidence type="ECO:0000313" key="2">
    <source>
        <dbReference type="Proteomes" id="UP000014411"/>
    </source>
</evidence>
<evidence type="ECO:0000313" key="1">
    <source>
        <dbReference type="EMBL" id="EPE95725.1"/>
    </source>
</evidence>
<dbReference type="HOGENOM" id="CLU_2750056_0_0_5"/>
<accession>S3HBX1</accession>